<dbReference type="RefSeq" id="WP_378017522.1">
    <property type="nucleotide sequence ID" value="NZ_JBHSKT010000006.1"/>
</dbReference>
<sequence>MKKLLLLALLAFSGVEAMAQDFRFGAKGGLNYSGLTAKGINEKGFDNKLGWHAGLMVNIQYPGNTWFSIQPELLYTRKGYENFSDPVEIRDGQQNLLYTEQQGGIVRLNYLELPIMLNFKLGLLIFEAGPQLSYLVGYHNDAFITQTFPDGSDSSTDSPIRQYSQDRLHNFDFGLAGGLRLEGSNGAALGIRYSQGFRKLDDADTLAPGVPAAPNARNQVLQLYVSYLIPE</sequence>
<keyword evidence="4" id="KW-1185">Reference proteome</keyword>
<evidence type="ECO:0000313" key="3">
    <source>
        <dbReference type="EMBL" id="MFC5271155.1"/>
    </source>
</evidence>
<feature type="signal peptide" evidence="1">
    <location>
        <begin position="1"/>
        <end position="19"/>
    </location>
</feature>
<proteinExistence type="predicted"/>
<accession>A0ABW0EDL4</accession>
<organism evidence="3 4">
    <name type="scientific">Adhaeribacter terreus</name>
    <dbReference type="NCBI Taxonomy" id="529703"/>
    <lineage>
        <taxon>Bacteria</taxon>
        <taxon>Pseudomonadati</taxon>
        <taxon>Bacteroidota</taxon>
        <taxon>Cytophagia</taxon>
        <taxon>Cytophagales</taxon>
        <taxon>Hymenobacteraceae</taxon>
        <taxon>Adhaeribacter</taxon>
    </lineage>
</organism>
<comment type="caution">
    <text evidence="3">The sequence shown here is derived from an EMBL/GenBank/DDBJ whole genome shotgun (WGS) entry which is preliminary data.</text>
</comment>
<feature type="chain" id="PRO_5046321065" evidence="1">
    <location>
        <begin position="20"/>
        <end position="231"/>
    </location>
</feature>
<evidence type="ECO:0000259" key="2">
    <source>
        <dbReference type="Pfam" id="PF13568"/>
    </source>
</evidence>
<feature type="domain" description="Outer membrane protein beta-barrel" evidence="2">
    <location>
        <begin position="18"/>
        <end position="201"/>
    </location>
</feature>
<dbReference type="Proteomes" id="UP001596161">
    <property type="component" value="Unassembled WGS sequence"/>
</dbReference>
<keyword evidence="1" id="KW-0732">Signal</keyword>
<name>A0ABW0EDL4_9BACT</name>
<reference evidence="4" key="1">
    <citation type="journal article" date="2019" name="Int. J. Syst. Evol. Microbiol.">
        <title>The Global Catalogue of Microorganisms (GCM) 10K type strain sequencing project: providing services to taxonomists for standard genome sequencing and annotation.</title>
        <authorList>
            <consortium name="The Broad Institute Genomics Platform"/>
            <consortium name="The Broad Institute Genome Sequencing Center for Infectious Disease"/>
            <person name="Wu L."/>
            <person name="Ma J."/>
        </authorList>
    </citation>
    <scope>NUCLEOTIDE SEQUENCE [LARGE SCALE GENOMIC DNA]</scope>
    <source>
        <strain evidence="4">KACC 12602</strain>
    </source>
</reference>
<gene>
    <name evidence="3" type="ORF">ACFPIB_11075</name>
</gene>
<dbReference type="EMBL" id="JBHSKT010000006">
    <property type="protein sequence ID" value="MFC5271155.1"/>
    <property type="molecule type" value="Genomic_DNA"/>
</dbReference>
<evidence type="ECO:0000313" key="4">
    <source>
        <dbReference type="Proteomes" id="UP001596161"/>
    </source>
</evidence>
<protein>
    <submittedName>
        <fullName evidence="3">Porin family protein</fullName>
    </submittedName>
</protein>
<dbReference type="InterPro" id="IPR025665">
    <property type="entry name" value="Beta-barrel_OMP_2"/>
</dbReference>
<evidence type="ECO:0000256" key="1">
    <source>
        <dbReference type="SAM" id="SignalP"/>
    </source>
</evidence>
<dbReference type="Pfam" id="PF13568">
    <property type="entry name" value="OMP_b-brl_2"/>
    <property type="match status" value="1"/>
</dbReference>